<gene>
    <name evidence="1" type="ORF">KIPB_017372</name>
</gene>
<comment type="caution">
    <text evidence="1">The sequence shown here is derived from an EMBL/GenBank/DDBJ whole genome shotgun (WGS) entry which is preliminary data.</text>
</comment>
<sequence>MSVAAVEVLMAASAEQNRPYVLVIEASFPDKGSHANDADVAFTE</sequence>
<name>A0A9K3DCD0_9EUKA</name>
<evidence type="ECO:0000313" key="1">
    <source>
        <dbReference type="EMBL" id="GIQ93123.1"/>
    </source>
</evidence>
<proteinExistence type="predicted"/>
<dbReference type="EMBL" id="BDIP01011538">
    <property type="protein sequence ID" value="GIQ93123.1"/>
    <property type="molecule type" value="Genomic_DNA"/>
</dbReference>
<protein>
    <submittedName>
        <fullName evidence="1">Uncharacterized protein</fullName>
    </submittedName>
</protein>
<feature type="non-terminal residue" evidence="1">
    <location>
        <position position="1"/>
    </location>
</feature>
<keyword evidence="2" id="KW-1185">Reference proteome</keyword>
<reference evidence="1 2" key="1">
    <citation type="journal article" date="2018" name="PLoS ONE">
        <title>The draft genome of Kipferlia bialata reveals reductive genome evolution in fornicate parasites.</title>
        <authorList>
            <person name="Tanifuji G."/>
            <person name="Takabayashi S."/>
            <person name="Kume K."/>
            <person name="Takagi M."/>
            <person name="Nakayama T."/>
            <person name="Kamikawa R."/>
            <person name="Inagaki Y."/>
            <person name="Hashimoto T."/>
        </authorList>
    </citation>
    <scope>NUCLEOTIDE SEQUENCE [LARGE SCALE GENOMIC DNA]</scope>
    <source>
        <strain evidence="1">NY0173</strain>
    </source>
</reference>
<evidence type="ECO:0000313" key="2">
    <source>
        <dbReference type="Proteomes" id="UP000265618"/>
    </source>
</evidence>
<dbReference type="Proteomes" id="UP000265618">
    <property type="component" value="Unassembled WGS sequence"/>
</dbReference>
<organism evidence="1 2">
    <name type="scientific">Kipferlia bialata</name>
    <dbReference type="NCBI Taxonomy" id="797122"/>
    <lineage>
        <taxon>Eukaryota</taxon>
        <taxon>Metamonada</taxon>
        <taxon>Carpediemonas-like organisms</taxon>
        <taxon>Kipferlia</taxon>
    </lineage>
</organism>
<accession>A0A9K3DCD0</accession>
<dbReference type="AlphaFoldDB" id="A0A9K3DCD0"/>